<proteinExistence type="predicted"/>
<sequence length="150" mass="16644">MATPAYTYAYAPYYVYIEANRNTNEQSLPLLNKSQYFGLQKGSPCIITIGGSPTDTLSPSWSVIQNGSIVATDGVLVSISENQKLVVSSYPEDQYARVYNPDGSYADVSQLQDFTKTNFVQIPEGESTVLFYVDNQATVNLTFKEERLLV</sequence>
<dbReference type="EMBL" id="QVOQ01000005">
    <property type="protein sequence ID" value="MCX7578217.1"/>
    <property type="molecule type" value="Genomic_DNA"/>
</dbReference>
<evidence type="ECO:0000313" key="1">
    <source>
        <dbReference type="EMBL" id="MCX7578217.1"/>
    </source>
</evidence>
<comment type="caution">
    <text evidence="1">The sequence shown here is derived from an EMBL/GenBank/DDBJ whole genome shotgun (WGS) entry which is preliminary data.</text>
</comment>
<accession>A0A9X3E8F1</accession>
<gene>
    <name evidence="1" type="ORF">D0502_02225</name>
</gene>
<dbReference type="Proteomes" id="UP001080333">
    <property type="component" value="Unassembled WGS sequence"/>
</dbReference>
<organism evidence="1 2">
    <name type="scientific">Leuconostoc falkenbergense</name>
    <dbReference type="NCBI Taxonomy" id="2766470"/>
    <lineage>
        <taxon>Bacteria</taxon>
        <taxon>Bacillati</taxon>
        <taxon>Bacillota</taxon>
        <taxon>Bacilli</taxon>
        <taxon>Lactobacillales</taxon>
        <taxon>Lactobacillaceae</taxon>
        <taxon>Leuconostoc</taxon>
    </lineage>
</organism>
<evidence type="ECO:0000313" key="2">
    <source>
        <dbReference type="Proteomes" id="UP001080333"/>
    </source>
</evidence>
<name>A0A9X3E8F1_9LACO</name>
<protein>
    <submittedName>
        <fullName evidence="1">Uncharacterized protein</fullName>
    </submittedName>
</protein>
<dbReference type="AlphaFoldDB" id="A0A9X3E8F1"/>
<reference evidence="1" key="1">
    <citation type="submission" date="2018-08" db="EMBL/GenBank/DDBJ databases">
        <title>Draft genome sequences of Leuconostoc spp. and Weissella spp. with biocontrol potential.</title>
        <authorList>
            <person name="Lo R."/>
            <person name="Ho V.T.T."/>
            <person name="Turner M.S."/>
        </authorList>
    </citation>
    <scope>NUCLEOTIDE SEQUENCE</scope>
    <source>
        <strain evidence="1">156</strain>
    </source>
</reference>